<reference evidence="9 10" key="1">
    <citation type="submission" date="2017-09" db="EMBL/GenBank/DDBJ databases">
        <title>WGS assembly of Aquilegia coerulea Goldsmith.</title>
        <authorList>
            <person name="Hodges S."/>
            <person name="Kramer E."/>
            <person name="Nordborg M."/>
            <person name="Tomkins J."/>
            <person name="Borevitz J."/>
            <person name="Derieg N."/>
            <person name="Yan J."/>
            <person name="Mihaltcheva S."/>
            <person name="Hayes R.D."/>
            <person name="Rokhsar D."/>
        </authorList>
    </citation>
    <scope>NUCLEOTIDE SEQUENCE [LARGE SCALE GENOMIC DNA]</scope>
    <source>
        <strain evidence="10">cv. Goldsmith</strain>
    </source>
</reference>
<dbReference type="GO" id="GO:0005524">
    <property type="term" value="F:ATP binding"/>
    <property type="evidence" value="ECO:0007669"/>
    <property type="project" value="InterPro"/>
</dbReference>
<keyword evidence="5" id="KW-1133">Transmembrane helix</keyword>
<evidence type="ECO:0000256" key="7">
    <source>
        <dbReference type="ARBA" id="ARBA00023180"/>
    </source>
</evidence>
<keyword evidence="7" id="KW-0325">Glycoprotein</keyword>
<dbReference type="GO" id="GO:0004674">
    <property type="term" value="F:protein serine/threonine kinase activity"/>
    <property type="evidence" value="ECO:0007669"/>
    <property type="project" value="UniProtKB-KW"/>
</dbReference>
<dbReference type="InterPro" id="IPR000719">
    <property type="entry name" value="Prot_kinase_dom"/>
</dbReference>
<dbReference type="EMBL" id="KZ305117">
    <property type="protein sequence ID" value="PIA26005.1"/>
    <property type="molecule type" value="Genomic_DNA"/>
</dbReference>
<dbReference type="SUPFAM" id="SSF56112">
    <property type="entry name" value="Protein kinase-like (PK-like)"/>
    <property type="match status" value="1"/>
</dbReference>
<evidence type="ECO:0000313" key="9">
    <source>
        <dbReference type="EMBL" id="PIA26005.1"/>
    </source>
</evidence>
<evidence type="ECO:0000256" key="5">
    <source>
        <dbReference type="ARBA" id="ARBA00022989"/>
    </source>
</evidence>
<gene>
    <name evidence="9" type="ORF">AQUCO_10100005v1</name>
</gene>
<keyword evidence="2" id="KW-0723">Serine/threonine-protein kinase</keyword>
<sequence length="412" mass="47347">MLSVKMVDLVNLKDRVKRRNELYPEDMDGWVHNAEDREREVAEIRSKLDELQLHSFQYIRNVNYRSKLNQRVIENLNAVNNLIAVGNSSPASIRAFLSEMAIGQPREFSRAEIMIITSHLSESNIIRSDLFGNVYNGKFRNGKQVSVKVLRDKDVSQGIFKSEVRSLSNASHRNLLKLYGYCFEHNTIALVYEYMENGTFDKILYQNPLSIEWDKFYGIAIKTAKAIAYLHDGCDDQIIHHNINAANVLLGEYFSPKVAEFGLAKLIKEGRTHLTLTNPRGTPGYAAPEMWIPSSRITCSSDVYSFGMMLFEILGMRENFKKGQVWFPQHVWNKFKSDQLDDLLVECGIYEKDKIEAKTSALVALWCAQFKPQLRPSMSTVVKMLELEIPVKNQIPNPFKRFRSPQTSLHGR</sequence>
<evidence type="ECO:0000256" key="6">
    <source>
        <dbReference type="ARBA" id="ARBA00023136"/>
    </source>
</evidence>
<evidence type="ECO:0000259" key="8">
    <source>
        <dbReference type="PROSITE" id="PS50011"/>
    </source>
</evidence>
<dbReference type="STRING" id="218851.A0A2G5C419"/>
<dbReference type="GO" id="GO:0016020">
    <property type="term" value="C:membrane"/>
    <property type="evidence" value="ECO:0007669"/>
    <property type="project" value="UniProtKB-SubCell"/>
</dbReference>
<dbReference type="Proteomes" id="UP000230069">
    <property type="component" value="Unassembled WGS sequence"/>
</dbReference>
<keyword evidence="6" id="KW-0472">Membrane</keyword>
<dbReference type="PROSITE" id="PS50011">
    <property type="entry name" value="PROTEIN_KINASE_DOM"/>
    <property type="match status" value="1"/>
</dbReference>
<evidence type="ECO:0000256" key="3">
    <source>
        <dbReference type="ARBA" id="ARBA00022692"/>
    </source>
</evidence>
<dbReference type="InParanoid" id="A0A2G5C419"/>
<evidence type="ECO:0000313" key="10">
    <source>
        <dbReference type="Proteomes" id="UP000230069"/>
    </source>
</evidence>
<dbReference type="Gene3D" id="1.10.510.10">
    <property type="entry name" value="Transferase(Phosphotransferase) domain 1"/>
    <property type="match status" value="1"/>
</dbReference>
<evidence type="ECO:0000256" key="2">
    <source>
        <dbReference type="ARBA" id="ARBA00022527"/>
    </source>
</evidence>
<dbReference type="InterPro" id="IPR001245">
    <property type="entry name" value="Ser-Thr/Tyr_kinase_cat_dom"/>
</dbReference>
<dbReference type="Gene3D" id="3.30.200.20">
    <property type="entry name" value="Phosphorylase Kinase, domain 1"/>
    <property type="match status" value="1"/>
</dbReference>
<organism evidence="9 10">
    <name type="scientific">Aquilegia coerulea</name>
    <name type="common">Rocky mountain columbine</name>
    <dbReference type="NCBI Taxonomy" id="218851"/>
    <lineage>
        <taxon>Eukaryota</taxon>
        <taxon>Viridiplantae</taxon>
        <taxon>Streptophyta</taxon>
        <taxon>Embryophyta</taxon>
        <taxon>Tracheophyta</taxon>
        <taxon>Spermatophyta</taxon>
        <taxon>Magnoliopsida</taxon>
        <taxon>Ranunculales</taxon>
        <taxon>Ranunculaceae</taxon>
        <taxon>Thalictroideae</taxon>
        <taxon>Aquilegia</taxon>
    </lineage>
</organism>
<evidence type="ECO:0000256" key="4">
    <source>
        <dbReference type="ARBA" id="ARBA00022729"/>
    </source>
</evidence>
<dbReference type="PANTHER" id="PTHR27009">
    <property type="entry name" value="RUST RESISTANCE KINASE LR10-RELATED"/>
    <property type="match status" value="1"/>
</dbReference>
<accession>A0A2G5C419</accession>
<feature type="domain" description="Protein kinase" evidence="8">
    <location>
        <begin position="120"/>
        <end position="387"/>
    </location>
</feature>
<comment type="subcellular location">
    <subcellularLocation>
        <location evidence="1">Membrane</location>
        <topology evidence="1">Single-pass type I membrane protein</topology>
    </subcellularLocation>
</comment>
<dbReference type="OrthoDB" id="10261027at2759"/>
<dbReference type="InterPro" id="IPR011009">
    <property type="entry name" value="Kinase-like_dom_sf"/>
</dbReference>
<name>A0A2G5C419_AQUCA</name>
<dbReference type="InterPro" id="IPR045874">
    <property type="entry name" value="LRK10/LRL21-25-like"/>
</dbReference>
<evidence type="ECO:0000256" key="1">
    <source>
        <dbReference type="ARBA" id="ARBA00004479"/>
    </source>
</evidence>
<dbReference type="AlphaFoldDB" id="A0A2G5C419"/>
<keyword evidence="10" id="KW-1185">Reference proteome</keyword>
<keyword evidence="2" id="KW-0418">Kinase</keyword>
<keyword evidence="2" id="KW-0808">Transferase</keyword>
<keyword evidence="3" id="KW-0812">Transmembrane</keyword>
<protein>
    <recommendedName>
        <fullName evidence="8">Protein kinase domain-containing protein</fullName>
    </recommendedName>
</protein>
<keyword evidence="4" id="KW-0732">Signal</keyword>
<dbReference type="Pfam" id="PF07714">
    <property type="entry name" value="PK_Tyr_Ser-Thr"/>
    <property type="match status" value="1"/>
</dbReference>
<proteinExistence type="predicted"/>